<evidence type="ECO:0000259" key="2">
    <source>
        <dbReference type="Pfam" id="PF11396"/>
    </source>
</evidence>
<keyword evidence="1" id="KW-0732">Signal</keyword>
<evidence type="ECO:0000313" key="4">
    <source>
        <dbReference type="Proteomes" id="UP000030134"/>
    </source>
</evidence>
<feature type="signal peptide" evidence="1">
    <location>
        <begin position="1"/>
        <end position="24"/>
    </location>
</feature>
<accession>A0A0A2GEU6</accession>
<dbReference type="eggNOG" id="COG3212">
    <property type="taxonomic scope" value="Bacteria"/>
</dbReference>
<comment type="caution">
    <text evidence="3">The sequence shown here is derived from an EMBL/GenBank/DDBJ whole genome shotgun (WGS) entry which is preliminary data.</text>
</comment>
<reference evidence="3 4" key="1">
    <citation type="submission" date="2014-08" db="EMBL/GenBank/DDBJ databases">
        <title>Porphyromonas gingivicanis strain:COT-022_OH1391 Genome sequencing.</title>
        <authorList>
            <person name="Wallis C."/>
            <person name="Deusch O."/>
            <person name="O'Flynn C."/>
            <person name="Davis I."/>
            <person name="Jospin G."/>
            <person name="Darling A.E."/>
            <person name="Coil D.A."/>
            <person name="Alexiev A."/>
            <person name="Horsfall A."/>
            <person name="Kirkwood N."/>
            <person name="Harris S."/>
            <person name="Eisen J.A."/>
        </authorList>
    </citation>
    <scope>NUCLEOTIDE SEQUENCE [LARGE SCALE GENOMIC DNA]</scope>
    <source>
        <strain evidence="4">COT-022 OH1391</strain>
    </source>
</reference>
<dbReference type="OrthoDB" id="710080at2"/>
<organism evidence="3 4">
    <name type="scientific">Porphyromonas gingivicanis</name>
    <dbReference type="NCBI Taxonomy" id="266762"/>
    <lineage>
        <taxon>Bacteria</taxon>
        <taxon>Pseudomonadati</taxon>
        <taxon>Bacteroidota</taxon>
        <taxon>Bacteroidia</taxon>
        <taxon>Bacteroidales</taxon>
        <taxon>Porphyromonadaceae</taxon>
        <taxon>Porphyromonas</taxon>
    </lineage>
</organism>
<dbReference type="EMBL" id="JQZW01000002">
    <property type="protein sequence ID" value="KGN99004.1"/>
    <property type="molecule type" value="Genomic_DNA"/>
</dbReference>
<protein>
    <recommendedName>
        <fullName evidence="2">Putative beta-lactamase-inhibitor-like PepSY-like domain-containing protein</fullName>
    </recommendedName>
</protein>
<dbReference type="Gene3D" id="3.40.1420.30">
    <property type="match status" value="1"/>
</dbReference>
<name>A0A0A2GEU6_9PORP</name>
<keyword evidence="4" id="KW-1185">Reference proteome</keyword>
<gene>
    <name evidence="3" type="ORF">HQ36_00520</name>
</gene>
<dbReference type="Proteomes" id="UP000030134">
    <property type="component" value="Unassembled WGS sequence"/>
</dbReference>
<feature type="domain" description="Putative beta-lactamase-inhibitor-like PepSY-like" evidence="2">
    <location>
        <begin position="62"/>
        <end position="144"/>
    </location>
</feature>
<dbReference type="SUPFAM" id="SSF160574">
    <property type="entry name" value="BT0923-like"/>
    <property type="match status" value="1"/>
</dbReference>
<evidence type="ECO:0000313" key="3">
    <source>
        <dbReference type="EMBL" id="KGN99004.1"/>
    </source>
</evidence>
<dbReference type="AlphaFoldDB" id="A0A0A2GEU6"/>
<evidence type="ECO:0000256" key="1">
    <source>
        <dbReference type="SAM" id="SignalP"/>
    </source>
</evidence>
<proteinExistence type="predicted"/>
<dbReference type="RefSeq" id="WP_025842765.1">
    <property type="nucleotide sequence ID" value="NZ_JQZW01000002.1"/>
</dbReference>
<dbReference type="STRING" id="266762.HQ36_00520"/>
<dbReference type="Pfam" id="PF11396">
    <property type="entry name" value="PepSY_like"/>
    <property type="match status" value="1"/>
</dbReference>
<feature type="chain" id="PRO_5001987785" description="Putative beta-lactamase-inhibitor-like PepSY-like domain-containing protein" evidence="1">
    <location>
        <begin position="25"/>
        <end position="148"/>
    </location>
</feature>
<sequence length="148" mass="16943">MNKKIVLMLFTLASLILLPVSMKADDKPIRFEQLPKVAQQFVKNHFSSEVSYVTVDNDLIGKSYEVTLVDGTRIEFDRKGIWKDVDVEQGVVPSKIVPRSISNYVMKNFPGTTIKQIEKRDRGGYQVELSNGLELKFNSKLQFVRMDD</sequence>
<dbReference type="InterPro" id="IPR021533">
    <property type="entry name" value="PepSY-like"/>
</dbReference>